<evidence type="ECO:0000313" key="1">
    <source>
        <dbReference type="EMBL" id="QJR36249.1"/>
    </source>
</evidence>
<dbReference type="Proteomes" id="UP000500938">
    <property type="component" value="Chromosome"/>
</dbReference>
<proteinExistence type="predicted"/>
<accession>A0A6M4IR42</accession>
<reference evidence="1 2" key="1">
    <citation type="submission" date="2020-05" db="EMBL/GenBank/DDBJ databases">
        <title>Complete genome sequence of Gemmatimonas greenlandica TET16.</title>
        <authorList>
            <person name="Zeng Y."/>
        </authorList>
    </citation>
    <scope>NUCLEOTIDE SEQUENCE [LARGE SCALE GENOMIC DNA]</scope>
    <source>
        <strain evidence="1 2">TET16</strain>
    </source>
</reference>
<dbReference type="KEGG" id="ggr:HKW67_12395"/>
<keyword evidence="2" id="KW-1185">Reference proteome</keyword>
<organism evidence="1 2">
    <name type="scientific">Gemmatimonas groenlandica</name>
    <dbReference type="NCBI Taxonomy" id="2732249"/>
    <lineage>
        <taxon>Bacteria</taxon>
        <taxon>Pseudomonadati</taxon>
        <taxon>Gemmatimonadota</taxon>
        <taxon>Gemmatimonadia</taxon>
        <taxon>Gemmatimonadales</taxon>
        <taxon>Gemmatimonadaceae</taxon>
        <taxon>Gemmatimonas</taxon>
    </lineage>
</organism>
<sequence>MVPFGPVTHTPLTTIHVDGRVVRVTLHTAHDGIELVGRLFFAEQEWANNGIPDRGVLPGRSLHDVELLARDLRPEELTQRYRRANAEKRRFHGLRQLTLELLSKVRYMNQVAVSVRTGLLDGEAASQEMDLTEEQMGQLVKQVRHLAGIEG</sequence>
<dbReference type="EMBL" id="CP053085">
    <property type="protein sequence ID" value="QJR36249.1"/>
    <property type="molecule type" value="Genomic_DNA"/>
</dbReference>
<dbReference type="AlphaFoldDB" id="A0A6M4IR42"/>
<dbReference type="RefSeq" id="WP_171225684.1">
    <property type="nucleotide sequence ID" value="NZ_CP053085.1"/>
</dbReference>
<gene>
    <name evidence="1" type="ORF">HKW67_12395</name>
</gene>
<evidence type="ECO:0000313" key="2">
    <source>
        <dbReference type="Proteomes" id="UP000500938"/>
    </source>
</evidence>
<protein>
    <submittedName>
        <fullName evidence="1">Uncharacterized protein</fullName>
    </submittedName>
</protein>
<name>A0A6M4IR42_9BACT</name>